<dbReference type="Gene3D" id="2.60.40.10">
    <property type="entry name" value="Immunoglobulins"/>
    <property type="match status" value="3"/>
</dbReference>
<dbReference type="GeneTree" id="ENSGT01010000222294"/>
<dbReference type="SUPFAM" id="SSF48726">
    <property type="entry name" value="Immunoglobulin"/>
    <property type="match status" value="4"/>
</dbReference>
<evidence type="ECO:0000259" key="1">
    <source>
        <dbReference type="PROSITE" id="PS50835"/>
    </source>
</evidence>
<organism evidence="2 3">
    <name type="scientific">Anabas testudineus</name>
    <name type="common">Climbing perch</name>
    <name type="synonym">Anthias testudineus</name>
    <dbReference type="NCBI Taxonomy" id="64144"/>
    <lineage>
        <taxon>Eukaryota</taxon>
        <taxon>Metazoa</taxon>
        <taxon>Chordata</taxon>
        <taxon>Craniata</taxon>
        <taxon>Vertebrata</taxon>
        <taxon>Euteleostomi</taxon>
        <taxon>Actinopterygii</taxon>
        <taxon>Neopterygii</taxon>
        <taxon>Teleostei</taxon>
        <taxon>Neoteleostei</taxon>
        <taxon>Acanthomorphata</taxon>
        <taxon>Anabantaria</taxon>
        <taxon>Anabantiformes</taxon>
        <taxon>Anabantoidei</taxon>
        <taxon>Anabantidae</taxon>
        <taxon>Anabas</taxon>
    </lineage>
</organism>
<sequence length="386" mass="42998">MLLPINCIKSTEQFTLHLHIGQNDWGVTYTSTKICGVKGSTVDIHCSYRYAYKVRGYYTKVKKTLWFTKGDDDTPVDLETDSDYRGRVTYQCVDKACTLKITDLRQRDSAVYKFKFITNQAGGRFTGSPGITLSVTDLQVQVITSTVQQDSTRAELKCQSTCSPDHTTYIWYKNGQIQRETSSSFHTHIHQTDRVSCAVKGHEKFPSPSVYPPNLPSVSVSPSEIVEGSSVTLTCSSDANPAAKYTWYKSDTHLKSIHEEPQFVFRSITSSDSGQYYCESGNKLGTSRSESVSIDVTYRPNLPSVSLSPSEIVEGSSVTLTCSSDANPAANYTWYKSDTHLKSIHEEPQFVFRSIKSSDSGQYYCEAGNKLGKSRSESVSIDVKCE</sequence>
<dbReference type="Ensembl" id="ENSATET00000000276.2">
    <property type="protein sequence ID" value="ENSATEP00000000266.2"/>
    <property type="gene ID" value="ENSATEG00000000209.2"/>
</dbReference>
<keyword evidence="3" id="KW-1185">Reference proteome</keyword>
<name>A0A3Q1I6K6_ANATE</name>
<dbReference type="InterPro" id="IPR036179">
    <property type="entry name" value="Ig-like_dom_sf"/>
</dbReference>
<reference evidence="2" key="1">
    <citation type="submission" date="2021-04" db="EMBL/GenBank/DDBJ databases">
        <authorList>
            <consortium name="Wellcome Sanger Institute Data Sharing"/>
        </authorList>
    </citation>
    <scope>NUCLEOTIDE SEQUENCE [LARGE SCALE GENOMIC DNA]</scope>
</reference>
<feature type="domain" description="Ig-like" evidence="1">
    <location>
        <begin position="303"/>
        <end position="380"/>
    </location>
</feature>
<dbReference type="Proteomes" id="UP000265040">
    <property type="component" value="Chromosome 1"/>
</dbReference>
<evidence type="ECO:0000313" key="2">
    <source>
        <dbReference type="Ensembl" id="ENSATEP00000000266.2"/>
    </source>
</evidence>
<reference evidence="2" key="2">
    <citation type="submission" date="2025-08" db="UniProtKB">
        <authorList>
            <consortium name="Ensembl"/>
        </authorList>
    </citation>
    <scope>IDENTIFICATION</scope>
</reference>
<dbReference type="SMART" id="SM00409">
    <property type="entry name" value="IG"/>
    <property type="match status" value="3"/>
</dbReference>
<dbReference type="AlphaFoldDB" id="A0A3Q1I6K6"/>
<dbReference type="OrthoDB" id="9448246at2759"/>
<proteinExistence type="predicted"/>
<dbReference type="STRING" id="64144.ENSATEP00000000266"/>
<evidence type="ECO:0000313" key="3">
    <source>
        <dbReference type="Proteomes" id="UP000265040"/>
    </source>
</evidence>
<dbReference type="PANTHER" id="PTHR46013">
    <property type="entry name" value="VASCULAR CELL ADHESION MOLECULE 1"/>
    <property type="match status" value="1"/>
</dbReference>
<dbReference type="PROSITE" id="PS50835">
    <property type="entry name" value="IG_LIKE"/>
    <property type="match status" value="3"/>
</dbReference>
<feature type="domain" description="Ig-like" evidence="1">
    <location>
        <begin position="129"/>
        <end position="199"/>
    </location>
</feature>
<feature type="domain" description="Ig-like" evidence="1">
    <location>
        <begin position="216"/>
        <end position="293"/>
    </location>
</feature>
<dbReference type="InterPro" id="IPR003599">
    <property type="entry name" value="Ig_sub"/>
</dbReference>
<dbReference type="Pfam" id="PF13895">
    <property type="entry name" value="Ig_2"/>
    <property type="match status" value="2"/>
</dbReference>
<protein>
    <recommendedName>
        <fullName evidence="1">Ig-like domain-containing protein</fullName>
    </recommendedName>
</protein>
<reference evidence="2" key="3">
    <citation type="submission" date="2025-09" db="UniProtKB">
        <authorList>
            <consortium name="Ensembl"/>
        </authorList>
    </citation>
    <scope>IDENTIFICATION</scope>
</reference>
<dbReference type="InterPro" id="IPR007110">
    <property type="entry name" value="Ig-like_dom"/>
</dbReference>
<dbReference type="SMART" id="SM00408">
    <property type="entry name" value="IGc2"/>
    <property type="match status" value="2"/>
</dbReference>
<dbReference type="InParanoid" id="A0A3Q1I6K6"/>
<dbReference type="PANTHER" id="PTHR46013:SF4">
    <property type="entry name" value="B-CELL RECEPTOR CD22-RELATED"/>
    <property type="match status" value="1"/>
</dbReference>
<dbReference type="InterPro" id="IPR003598">
    <property type="entry name" value="Ig_sub2"/>
</dbReference>
<accession>A0A3Q1I6K6</accession>
<dbReference type="FunCoup" id="A0A3Q1I6K6">
    <property type="interactions" value="10"/>
</dbReference>
<dbReference type="InterPro" id="IPR013783">
    <property type="entry name" value="Ig-like_fold"/>
</dbReference>